<name>A0AA40G364_9HYME</name>
<reference evidence="2" key="1">
    <citation type="submission" date="2021-10" db="EMBL/GenBank/DDBJ databases">
        <title>Melipona bicolor Genome sequencing and assembly.</title>
        <authorList>
            <person name="Araujo N.S."/>
            <person name="Arias M.C."/>
        </authorList>
    </citation>
    <scope>NUCLEOTIDE SEQUENCE</scope>
    <source>
        <strain evidence="2">USP_2M_L1-L4_2017</strain>
        <tissue evidence="2">Whole body</tissue>
    </source>
</reference>
<dbReference type="Proteomes" id="UP001177670">
    <property type="component" value="Unassembled WGS sequence"/>
</dbReference>
<feature type="region of interest" description="Disordered" evidence="1">
    <location>
        <begin position="112"/>
        <end position="152"/>
    </location>
</feature>
<evidence type="ECO:0000256" key="1">
    <source>
        <dbReference type="SAM" id="MobiDB-lite"/>
    </source>
</evidence>
<feature type="compositionally biased region" description="Basic and acidic residues" evidence="1">
    <location>
        <begin position="135"/>
        <end position="152"/>
    </location>
</feature>
<evidence type="ECO:0000313" key="3">
    <source>
        <dbReference type="Proteomes" id="UP001177670"/>
    </source>
</evidence>
<dbReference type="AlphaFoldDB" id="A0AA40G364"/>
<proteinExistence type="predicted"/>
<dbReference type="EMBL" id="JAHYIQ010000008">
    <property type="protein sequence ID" value="KAK1130142.1"/>
    <property type="molecule type" value="Genomic_DNA"/>
</dbReference>
<protein>
    <submittedName>
        <fullName evidence="2">Uncharacterized protein</fullName>
    </submittedName>
</protein>
<sequence>MPTTARRVERKPKISREVADDELDEERRKHLARPRKSTIIIRRKPRAPLKLSVPRTVELPREDRLLISRLDLKADEAKKVRKKKRKALFVLPQPCKGEICKPKVCCWRPGVKADRKRRSRGERRSTSDSAVSVRSTDKWRRRGMESRALREMRAPPTVLRKELLKAKAEIQMARKPRVRLSVKAR</sequence>
<gene>
    <name evidence="2" type="ORF">K0M31_019826</name>
</gene>
<accession>A0AA40G364</accession>
<keyword evidence="3" id="KW-1185">Reference proteome</keyword>
<evidence type="ECO:0000313" key="2">
    <source>
        <dbReference type="EMBL" id="KAK1130142.1"/>
    </source>
</evidence>
<comment type="caution">
    <text evidence="2">The sequence shown here is derived from an EMBL/GenBank/DDBJ whole genome shotgun (WGS) entry which is preliminary data.</text>
</comment>
<organism evidence="2 3">
    <name type="scientific">Melipona bicolor</name>
    <dbReference type="NCBI Taxonomy" id="60889"/>
    <lineage>
        <taxon>Eukaryota</taxon>
        <taxon>Metazoa</taxon>
        <taxon>Ecdysozoa</taxon>
        <taxon>Arthropoda</taxon>
        <taxon>Hexapoda</taxon>
        <taxon>Insecta</taxon>
        <taxon>Pterygota</taxon>
        <taxon>Neoptera</taxon>
        <taxon>Endopterygota</taxon>
        <taxon>Hymenoptera</taxon>
        <taxon>Apocrita</taxon>
        <taxon>Aculeata</taxon>
        <taxon>Apoidea</taxon>
        <taxon>Anthophila</taxon>
        <taxon>Apidae</taxon>
        <taxon>Melipona</taxon>
    </lineage>
</organism>